<dbReference type="Proteomes" id="UP000678393">
    <property type="component" value="Unassembled WGS sequence"/>
</dbReference>
<evidence type="ECO:0000256" key="2">
    <source>
        <dbReference type="PROSITE-ProRule" id="PRU00124"/>
    </source>
</evidence>
<dbReference type="PANTHER" id="PTHR11339:SF402">
    <property type="entry name" value="VWFD DOMAIN-CONTAINING PROTEIN"/>
    <property type="match status" value="1"/>
</dbReference>
<keyword evidence="5" id="KW-1185">Reference proteome</keyword>
<keyword evidence="1" id="KW-1015">Disulfide bond</keyword>
<dbReference type="PRINTS" id="PR00261">
    <property type="entry name" value="LDLRECEPTOR"/>
</dbReference>
<dbReference type="SUPFAM" id="SSF57567">
    <property type="entry name" value="Serine protease inhibitors"/>
    <property type="match status" value="1"/>
</dbReference>
<dbReference type="PROSITE" id="PS50068">
    <property type="entry name" value="LDLRA_2"/>
    <property type="match status" value="2"/>
</dbReference>
<dbReference type="InterPro" id="IPR023415">
    <property type="entry name" value="LDLR_class-A_CS"/>
</dbReference>
<dbReference type="SUPFAM" id="SSF57424">
    <property type="entry name" value="LDL receptor-like module"/>
    <property type="match status" value="2"/>
</dbReference>
<dbReference type="CDD" id="cd00112">
    <property type="entry name" value="LDLa"/>
    <property type="match status" value="2"/>
</dbReference>
<dbReference type="InterPro" id="IPR050780">
    <property type="entry name" value="Mucin_vWF_Thrombospondin_sf"/>
</dbReference>
<dbReference type="OrthoDB" id="10062665at2759"/>
<sequence length="261" mass="28667">NNPVKTIWSRTQCNIIKSSAAFQQCREVMSQSHIDRYVADCEKATCWCDGDSDSDCLCDTIAHFAVVCDSLGHPVEWRHQNLCPVQCGGDMIYSSSNRPCKATCLDLINNSTQCDVLGGVEGCFCPPGTVWHESRCISSAQCPCYDGMYLYDSGTVLKKDCNICACEEGKFACRPTNCSECLQDEFKCITNEICIHQSSVCNGIFDCYDGSDESSDLCDKKNCTSEQFQCKLSGECINSSQLCDGVAHCDDGSDEDKDKCG</sequence>
<accession>A0A8S3YJW1</accession>
<dbReference type="InterPro" id="IPR014853">
    <property type="entry name" value="VWF/SSPO/ZAN-like_Cys-rich_dom"/>
</dbReference>
<dbReference type="InterPro" id="IPR036055">
    <property type="entry name" value="LDL_receptor-like_sf"/>
</dbReference>
<name>A0A8S3YJW1_9EUPU</name>
<feature type="non-terminal residue" evidence="4">
    <location>
        <position position="1"/>
    </location>
</feature>
<dbReference type="Pfam" id="PF00057">
    <property type="entry name" value="Ldl_recept_a"/>
    <property type="match status" value="2"/>
</dbReference>
<proteinExistence type="predicted"/>
<dbReference type="InterPro" id="IPR002172">
    <property type="entry name" value="LDrepeatLR_classA_rpt"/>
</dbReference>
<feature type="domain" description="VWF/SSPO/Zonadhesin-like cysteine-rich" evidence="3">
    <location>
        <begin position="6"/>
        <end position="84"/>
    </location>
</feature>
<dbReference type="CDD" id="cd19941">
    <property type="entry name" value="TIL"/>
    <property type="match status" value="1"/>
</dbReference>
<dbReference type="PROSITE" id="PS01209">
    <property type="entry name" value="LDLRA_1"/>
    <property type="match status" value="1"/>
</dbReference>
<dbReference type="EMBL" id="CAJHNH020000147">
    <property type="protein sequence ID" value="CAG5115662.1"/>
    <property type="molecule type" value="Genomic_DNA"/>
</dbReference>
<evidence type="ECO:0000256" key="1">
    <source>
        <dbReference type="ARBA" id="ARBA00023157"/>
    </source>
</evidence>
<dbReference type="InterPro" id="IPR036084">
    <property type="entry name" value="Ser_inhib-like_sf"/>
</dbReference>
<organism evidence="4 5">
    <name type="scientific">Candidula unifasciata</name>
    <dbReference type="NCBI Taxonomy" id="100452"/>
    <lineage>
        <taxon>Eukaryota</taxon>
        <taxon>Metazoa</taxon>
        <taxon>Spiralia</taxon>
        <taxon>Lophotrochozoa</taxon>
        <taxon>Mollusca</taxon>
        <taxon>Gastropoda</taxon>
        <taxon>Heterobranchia</taxon>
        <taxon>Euthyneura</taxon>
        <taxon>Panpulmonata</taxon>
        <taxon>Eupulmonata</taxon>
        <taxon>Stylommatophora</taxon>
        <taxon>Helicina</taxon>
        <taxon>Helicoidea</taxon>
        <taxon>Geomitridae</taxon>
        <taxon>Candidula</taxon>
    </lineage>
</organism>
<evidence type="ECO:0000259" key="3">
    <source>
        <dbReference type="SMART" id="SM00832"/>
    </source>
</evidence>
<dbReference type="SMART" id="SM00192">
    <property type="entry name" value="LDLa"/>
    <property type="match status" value="2"/>
</dbReference>
<reference evidence="4" key="1">
    <citation type="submission" date="2021-04" db="EMBL/GenBank/DDBJ databases">
        <authorList>
            <consortium name="Molecular Ecology Group"/>
        </authorList>
    </citation>
    <scope>NUCLEOTIDE SEQUENCE</scope>
</reference>
<protein>
    <recommendedName>
        <fullName evidence="3">VWF/SSPO/Zonadhesin-like cysteine-rich domain-containing protein</fullName>
    </recommendedName>
</protein>
<dbReference type="SMART" id="SM00832">
    <property type="entry name" value="C8"/>
    <property type="match status" value="1"/>
</dbReference>
<evidence type="ECO:0000313" key="4">
    <source>
        <dbReference type="EMBL" id="CAG5115662.1"/>
    </source>
</evidence>
<feature type="non-terminal residue" evidence="4">
    <location>
        <position position="261"/>
    </location>
</feature>
<comment type="caution">
    <text evidence="2">Lacks conserved residue(s) required for the propagation of feature annotation.</text>
</comment>
<comment type="caution">
    <text evidence="4">The sequence shown here is derived from an EMBL/GenBank/DDBJ whole genome shotgun (WGS) entry which is preliminary data.</text>
</comment>
<dbReference type="PANTHER" id="PTHR11339">
    <property type="entry name" value="EXTRACELLULAR MATRIX GLYCOPROTEIN RELATED"/>
    <property type="match status" value="1"/>
</dbReference>
<dbReference type="Gene3D" id="4.10.400.10">
    <property type="entry name" value="Low-density Lipoprotein Receptor"/>
    <property type="match status" value="2"/>
</dbReference>
<evidence type="ECO:0000313" key="5">
    <source>
        <dbReference type="Proteomes" id="UP000678393"/>
    </source>
</evidence>
<dbReference type="AlphaFoldDB" id="A0A8S3YJW1"/>
<gene>
    <name evidence="4" type="ORF">CUNI_LOCUS1220</name>
</gene>
<dbReference type="Gene3D" id="2.10.25.10">
    <property type="entry name" value="Laminin"/>
    <property type="match status" value="1"/>
</dbReference>